<feature type="region of interest" description="Disordered" evidence="1">
    <location>
        <begin position="59"/>
        <end position="119"/>
    </location>
</feature>
<keyword evidence="3" id="KW-1185">Reference proteome</keyword>
<gene>
    <name evidence="2" type="ORF">HIM_03478</name>
</gene>
<accession>A0A0F8A2Q4</accession>
<dbReference type="Proteomes" id="UP000054481">
    <property type="component" value="Unassembled WGS sequence"/>
</dbReference>
<evidence type="ECO:0000313" key="3">
    <source>
        <dbReference type="Proteomes" id="UP000054481"/>
    </source>
</evidence>
<feature type="compositionally biased region" description="Basic and acidic residues" evidence="1">
    <location>
        <begin position="18"/>
        <end position="30"/>
    </location>
</feature>
<dbReference type="PANTHER" id="PTHR10826">
    <property type="entry name" value="COMPLEMENT COMPONENT 1"/>
    <property type="match status" value="1"/>
</dbReference>
<organism evidence="2 3">
    <name type="scientific">Hirsutella minnesotensis 3608</name>
    <dbReference type="NCBI Taxonomy" id="1043627"/>
    <lineage>
        <taxon>Eukaryota</taxon>
        <taxon>Fungi</taxon>
        <taxon>Dikarya</taxon>
        <taxon>Ascomycota</taxon>
        <taxon>Pezizomycotina</taxon>
        <taxon>Sordariomycetes</taxon>
        <taxon>Hypocreomycetidae</taxon>
        <taxon>Hypocreales</taxon>
        <taxon>Ophiocordycipitaceae</taxon>
        <taxon>Hirsutella</taxon>
    </lineage>
</organism>
<dbReference type="GO" id="GO:0005759">
    <property type="term" value="C:mitochondrial matrix"/>
    <property type="evidence" value="ECO:0007669"/>
    <property type="project" value="InterPro"/>
</dbReference>
<dbReference type="SUPFAM" id="SSF54529">
    <property type="entry name" value="Mitochondrial glycoprotein MAM33-like"/>
    <property type="match status" value="1"/>
</dbReference>
<dbReference type="InterPro" id="IPR036561">
    <property type="entry name" value="MAM33_sf"/>
</dbReference>
<feature type="compositionally biased region" description="Acidic residues" evidence="1">
    <location>
        <begin position="63"/>
        <end position="76"/>
    </location>
</feature>
<protein>
    <recommendedName>
        <fullName evidence="4">Mitochondrial acidic protein MAM33</fullName>
    </recommendedName>
</protein>
<dbReference type="GO" id="GO:0042256">
    <property type="term" value="P:cytosolic ribosome assembly"/>
    <property type="evidence" value="ECO:0007669"/>
    <property type="project" value="TreeGrafter"/>
</dbReference>
<feature type="region of interest" description="Disordered" evidence="1">
    <location>
        <begin position="1"/>
        <end position="30"/>
    </location>
</feature>
<dbReference type="AlphaFoldDB" id="A0A0F8A2Q4"/>
<dbReference type="OrthoDB" id="278212at2759"/>
<name>A0A0F8A2Q4_9HYPO</name>
<feature type="compositionally biased region" description="Polar residues" evidence="1">
    <location>
        <begin position="80"/>
        <end position="100"/>
    </location>
</feature>
<dbReference type="EMBL" id="KQ030508">
    <property type="protein sequence ID" value="KJZ77157.1"/>
    <property type="molecule type" value="Genomic_DNA"/>
</dbReference>
<dbReference type="InterPro" id="IPR003428">
    <property type="entry name" value="MAM33"/>
</dbReference>
<evidence type="ECO:0008006" key="4">
    <source>
        <dbReference type="Google" id="ProtNLM"/>
    </source>
</evidence>
<proteinExistence type="predicted"/>
<evidence type="ECO:0000256" key="1">
    <source>
        <dbReference type="SAM" id="MobiDB-lite"/>
    </source>
</evidence>
<evidence type="ECO:0000313" key="2">
    <source>
        <dbReference type="EMBL" id="KJZ77157.1"/>
    </source>
</evidence>
<sequence length="238" mass="26348">MMIEEDLKANEQQPASIKDFKDNSPYEIHDTPGQEVVKLVRTYNDEKITVSFSISDITNYDPFNEDPALEDDEMPEDAMQNANQQRGVQSTGGARSAQTQEQMERDMESEEGEEEDMDEAPAPISLSIVVEKPGRAKGALNVEATAQDGHIVVDNVYYYDAAVAAHGASPEGLEKRAGAYAGPPFGSLDEDLQVLLERFLEERGIDQSMAVFVPDYVDAKEQAEYTRWLSSVKGFVDA</sequence>
<dbReference type="PANTHER" id="PTHR10826:SF1">
    <property type="entry name" value="COMPLEMENT COMPONENT 1 Q SUBCOMPONENT-BINDING PROTEIN, MITOCHONDRIAL"/>
    <property type="match status" value="1"/>
</dbReference>
<dbReference type="Pfam" id="PF02330">
    <property type="entry name" value="MAM33"/>
    <property type="match status" value="1"/>
</dbReference>
<dbReference type="Gene3D" id="3.10.280.10">
    <property type="entry name" value="Mitochondrial glycoprotein"/>
    <property type="match status" value="1"/>
</dbReference>
<reference evidence="2 3" key="1">
    <citation type="journal article" date="2014" name="Genome Biol. Evol.">
        <title>Comparative genomics and transcriptomics analyses reveal divergent lifestyle features of nematode endoparasitic fungus Hirsutella minnesotensis.</title>
        <authorList>
            <person name="Lai Y."/>
            <person name="Liu K."/>
            <person name="Zhang X."/>
            <person name="Zhang X."/>
            <person name="Li K."/>
            <person name="Wang N."/>
            <person name="Shu C."/>
            <person name="Wu Y."/>
            <person name="Wang C."/>
            <person name="Bushley K.E."/>
            <person name="Xiang M."/>
            <person name="Liu X."/>
        </authorList>
    </citation>
    <scope>NUCLEOTIDE SEQUENCE [LARGE SCALE GENOMIC DNA]</scope>
    <source>
        <strain evidence="2 3">3608</strain>
    </source>
</reference>
<feature type="compositionally biased region" description="Acidic residues" evidence="1">
    <location>
        <begin position="107"/>
        <end position="119"/>
    </location>
</feature>